<dbReference type="Gene3D" id="3.30.465.10">
    <property type="match status" value="1"/>
</dbReference>
<dbReference type="InterPro" id="IPR051676">
    <property type="entry name" value="UPF0053_domain"/>
</dbReference>
<dbReference type="InterPro" id="IPR044751">
    <property type="entry name" value="Ion_transp-like_CBS"/>
</dbReference>
<keyword evidence="3 10" id="KW-0812">Transmembrane</keyword>
<comment type="subcellular location">
    <subcellularLocation>
        <location evidence="1">Cell membrane</location>
        <topology evidence="1">Multi-pass membrane protein</topology>
    </subcellularLocation>
</comment>
<feature type="domain" description="CNNM transmembrane" evidence="12">
    <location>
        <begin position="1"/>
        <end position="200"/>
    </location>
</feature>
<feature type="transmembrane region" description="Helical" evidence="10">
    <location>
        <begin position="6"/>
        <end position="28"/>
    </location>
</feature>
<evidence type="ECO:0000256" key="4">
    <source>
        <dbReference type="ARBA" id="ARBA00022737"/>
    </source>
</evidence>
<feature type="transmembrane region" description="Helical" evidence="10">
    <location>
        <begin position="69"/>
        <end position="96"/>
    </location>
</feature>
<evidence type="ECO:0000256" key="7">
    <source>
        <dbReference type="ARBA" id="ARBA00023136"/>
    </source>
</evidence>
<keyword evidence="2" id="KW-1003">Cell membrane</keyword>
<reference evidence="13" key="1">
    <citation type="submission" date="2019-05" db="EMBL/GenBank/DDBJ databases">
        <title>Methanoculleus sp. FWC-SCC1, a methanogenic archaeon isolated from deep marine cold seep.</title>
        <authorList>
            <person name="Chen Y.-W."/>
            <person name="Chen S.-C."/>
            <person name="Teng N.-H."/>
            <person name="Lai M.-C."/>
        </authorList>
    </citation>
    <scope>NUCLEOTIDE SEQUENCE</scope>
    <source>
        <strain evidence="13">FWC-SCC1</strain>
    </source>
</reference>
<keyword evidence="5 10" id="KW-1133">Transmembrane helix</keyword>
<feature type="transmembrane region" description="Helical" evidence="10">
    <location>
        <begin position="102"/>
        <end position="124"/>
    </location>
</feature>
<evidence type="ECO:0000313" key="13">
    <source>
        <dbReference type="EMBL" id="MDN7023416.1"/>
    </source>
</evidence>
<protein>
    <submittedName>
        <fullName evidence="13">HlyC/CorC family transporter</fullName>
    </submittedName>
</protein>
<evidence type="ECO:0000256" key="6">
    <source>
        <dbReference type="ARBA" id="ARBA00023122"/>
    </source>
</evidence>
<evidence type="ECO:0000256" key="2">
    <source>
        <dbReference type="ARBA" id="ARBA00022475"/>
    </source>
</evidence>
<sequence>MPIITNSIIILLLILANGIFSMAEFAIISSRSLRLQRQAEAGDAGAAAALEIIEDPTPFLSTVQVGITVIGILAGAFGGATIAGELAAVLAAYPAIAPYSDTIAIGIVVIGITYVTLVIGELVPKRAALANAERIASLVSRPMRLLSIITSPIVRFLSISTEAVLFLIGVRKPVEPQVTEEDIRVMIEQGTRAGVFEPAEQDMVERVFRLADRRVSALLTPRPEVTALDITDPEEENWRIMIESGHSSFPVYREDLDDILGIVSVQDVWARMASGAKPDLKAVLGQPLFVPESIPALKVLEQFKQSGTQFALVTDEYGSIQGVITLHDILEAIVGDIPSAEQPVEQEAVQRADGSWLLDGMLPIDEFRDIFGVGLLPGEGRGYYQTVGGFVMTYLERTPVSGDVFEWNHLRFEVMDMDGFRVDKVLVRPLPEPGEPGEE</sequence>
<dbReference type="EMBL" id="VCYH01000001">
    <property type="protein sequence ID" value="MDN7023416.1"/>
    <property type="molecule type" value="Genomic_DNA"/>
</dbReference>
<dbReference type="PROSITE" id="PS51846">
    <property type="entry name" value="CNNM"/>
    <property type="match status" value="1"/>
</dbReference>
<name>A0ABT8M653_9EURY</name>
<proteinExistence type="predicted"/>
<dbReference type="CDD" id="cd04590">
    <property type="entry name" value="CBS_pair_CorC_HlyC_assoc"/>
    <property type="match status" value="1"/>
</dbReference>
<dbReference type="InterPro" id="IPR046342">
    <property type="entry name" value="CBS_dom_sf"/>
</dbReference>
<dbReference type="SMART" id="SM01091">
    <property type="entry name" value="CorC_HlyC"/>
    <property type="match status" value="1"/>
</dbReference>
<dbReference type="InterPro" id="IPR036318">
    <property type="entry name" value="FAD-bd_PCMH-like_sf"/>
</dbReference>
<evidence type="ECO:0000259" key="11">
    <source>
        <dbReference type="PROSITE" id="PS51371"/>
    </source>
</evidence>
<keyword evidence="14" id="KW-1185">Reference proteome</keyword>
<dbReference type="Pfam" id="PF01595">
    <property type="entry name" value="CNNM"/>
    <property type="match status" value="1"/>
</dbReference>
<dbReference type="Gene3D" id="3.10.580.10">
    <property type="entry name" value="CBS-domain"/>
    <property type="match status" value="1"/>
</dbReference>
<feature type="domain" description="CBS" evidence="11">
    <location>
        <begin position="219"/>
        <end position="280"/>
    </location>
</feature>
<evidence type="ECO:0000256" key="5">
    <source>
        <dbReference type="ARBA" id="ARBA00022989"/>
    </source>
</evidence>
<dbReference type="Pfam" id="PF00571">
    <property type="entry name" value="CBS"/>
    <property type="match status" value="2"/>
</dbReference>
<dbReference type="InterPro" id="IPR005170">
    <property type="entry name" value="Transptr-assoc_dom"/>
</dbReference>
<dbReference type="InterPro" id="IPR016169">
    <property type="entry name" value="FAD-bd_PCMH_sub2"/>
</dbReference>
<evidence type="ECO:0000256" key="8">
    <source>
        <dbReference type="ARBA" id="ARBA00023167"/>
    </source>
</evidence>
<dbReference type="RefSeq" id="WP_301662465.1">
    <property type="nucleotide sequence ID" value="NZ_VCYH01000001.1"/>
</dbReference>
<dbReference type="SUPFAM" id="SSF54631">
    <property type="entry name" value="CBS-domain pair"/>
    <property type="match status" value="1"/>
</dbReference>
<evidence type="ECO:0000256" key="1">
    <source>
        <dbReference type="ARBA" id="ARBA00004651"/>
    </source>
</evidence>
<feature type="domain" description="CBS" evidence="11">
    <location>
        <begin position="283"/>
        <end position="339"/>
    </location>
</feature>
<dbReference type="Pfam" id="PF03471">
    <property type="entry name" value="CorC_HlyC"/>
    <property type="match status" value="1"/>
</dbReference>
<dbReference type="SUPFAM" id="SSF56176">
    <property type="entry name" value="FAD-binding/transporter-associated domain-like"/>
    <property type="match status" value="1"/>
</dbReference>
<evidence type="ECO:0000256" key="10">
    <source>
        <dbReference type="SAM" id="Phobius"/>
    </source>
</evidence>
<dbReference type="Proteomes" id="UP001168338">
    <property type="component" value="Unassembled WGS sequence"/>
</dbReference>
<keyword evidence="6 9" id="KW-0129">CBS domain</keyword>
<dbReference type="PANTHER" id="PTHR43099:SF5">
    <property type="entry name" value="HLYC_CORC FAMILY TRANSPORTER"/>
    <property type="match status" value="1"/>
</dbReference>
<keyword evidence="7 10" id="KW-0472">Membrane</keyword>
<dbReference type="SMART" id="SM00116">
    <property type="entry name" value="CBS"/>
    <property type="match status" value="2"/>
</dbReference>
<keyword evidence="4" id="KW-0677">Repeat</keyword>
<dbReference type="InterPro" id="IPR000644">
    <property type="entry name" value="CBS_dom"/>
</dbReference>
<accession>A0ABT8M653</accession>
<dbReference type="InterPro" id="IPR002550">
    <property type="entry name" value="CNNM"/>
</dbReference>
<organism evidence="13 14">
    <name type="scientific">Methanoculleus frigidifontis</name>
    <dbReference type="NCBI Taxonomy" id="2584085"/>
    <lineage>
        <taxon>Archaea</taxon>
        <taxon>Methanobacteriati</taxon>
        <taxon>Methanobacteriota</taxon>
        <taxon>Stenosarchaea group</taxon>
        <taxon>Methanomicrobia</taxon>
        <taxon>Methanomicrobiales</taxon>
        <taxon>Methanomicrobiaceae</taxon>
        <taxon>Methanoculleus</taxon>
    </lineage>
</organism>
<comment type="caution">
    <text evidence="13">The sequence shown here is derived from an EMBL/GenBank/DDBJ whole genome shotgun (WGS) entry which is preliminary data.</text>
</comment>
<keyword evidence="8" id="KW-0486">Methionine biosynthesis</keyword>
<evidence type="ECO:0000256" key="9">
    <source>
        <dbReference type="PROSITE-ProRule" id="PRU00703"/>
    </source>
</evidence>
<evidence type="ECO:0000256" key="3">
    <source>
        <dbReference type="ARBA" id="ARBA00022692"/>
    </source>
</evidence>
<dbReference type="PANTHER" id="PTHR43099">
    <property type="entry name" value="UPF0053 PROTEIN YRKA"/>
    <property type="match status" value="1"/>
</dbReference>
<keyword evidence="8" id="KW-0028">Amino-acid biosynthesis</keyword>
<dbReference type="PROSITE" id="PS51371">
    <property type="entry name" value="CBS"/>
    <property type="match status" value="2"/>
</dbReference>
<gene>
    <name evidence="13" type="ORF">FGU65_00620</name>
</gene>
<evidence type="ECO:0000313" key="14">
    <source>
        <dbReference type="Proteomes" id="UP001168338"/>
    </source>
</evidence>
<evidence type="ECO:0000259" key="12">
    <source>
        <dbReference type="PROSITE" id="PS51846"/>
    </source>
</evidence>